<dbReference type="InParanoid" id="E1ZX00"/>
<evidence type="ECO:0000313" key="7">
    <source>
        <dbReference type="EMBL" id="EFN74289.1"/>
    </source>
</evidence>
<dbReference type="PROSITE" id="PS50950">
    <property type="entry name" value="ZF_THAP"/>
    <property type="match status" value="1"/>
</dbReference>
<dbReference type="SUPFAM" id="SSF57716">
    <property type="entry name" value="Glucocorticoid receptor-like (DNA-binding domain)"/>
    <property type="match status" value="1"/>
</dbReference>
<keyword evidence="1" id="KW-0479">Metal-binding</keyword>
<organism evidence="8">
    <name type="scientific">Camponotus floridanus</name>
    <name type="common">Florida carpenter ant</name>
    <dbReference type="NCBI Taxonomy" id="104421"/>
    <lineage>
        <taxon>Eukaryota</taxon>
        <taxon>Metazoa</taxon>
        <taxon>Ecdysozoa</taxon>
        <taxon>Arthropoda</taxon>
        <taxon>Hexapoda</taxon>
        <taxon>Insecta</taxon>
        <taxon>Pterygota</taxon>
        <taxon>Neoptera</taxon>
        <taxon>Endopterygota</taxon>
        <taxon>Hymenoptera</taxon>
        <taxon>Apocrita</taxon>
        <taxon>Aculeata</taxon>
        <taxon>Formicoidea</taxon>
        <taxon>Formicidae</taxon>
        <taxon>Formicinae</taxon>
        <taxon>Camponotus</taxon>
    </lineage>
</organism>
<gene>
    <name evidence="7" type="ORF">EAG_07443</name>
</gene>
<evidence type="ECO:0000313" key="8">
    <source>
        <dbReference type="Proteomes" id="UP000000311"/>
    </source>
</evidence>
<feature type="non-terminal residue" evidence="7">
    <location>
        <position position="1"/>
    </location>
</feature>
<sequence length="48" mass="5722">WVSACSRENLFSKTVTQLYNSYRVCKLHFASNMFLNYERTRLQPHAIP</sequence>
<evidence type="ECO:0000256" key="2">
    <source>
        <dbReference type="ARBA" id="ARBA00022771"/>
    </source>
</evidence>
<dbReference type="EMBL" id="GL434941">
    <property type="protein sequence ID" value="EFN74289.1"/>
    <property type="molecule type" value="Genomic_DNA"/>
</dbReference>
<dbReference type="AlphaFoldDB" id="E1ZX00"/>
<evidence type="ECO:0000256" key="3">
    <source>
        <dbReference type="ARBA" id="ARBA00022833"/>
    </source>
</evidence>
<accession>E1ZX00</accession>
<keyword evidence="8" id="KW-1185">Reference proteome</keyword>
<feature type="non-terminal residue" evidence="7">
    <location>
        <position position="48"/>
    </location>
</feature>
<dbReference type="Pfam" id="PF05485">
    <property type="entry name" value="THAP"/>
    <property type="match status" value="1"/>
</dbReference>
<keyword evidence="4 5" id="KW-0238">DNA-binding</keyword>
<dbReference type="GO" id="GO:0008270">
    <property type="term" value="F:zinc ion binding"/>
    <property type="evidence" value="ECO:0007669"/>
    <property type="project" value="UniProtKB-KW"/>
</dbReference>
<name>E1ZX00_CAMFO</name>
<keyword evidence="2 5" id="KW-0863">Zinc-finger</keyword>
<dbReference type="InterPro" id="IPR006612">
    <property type="entry name" value="THAP_Znf"/>
</dbReference>
<keyword evidence="3" id="KW-0862">Zinc</keyword>
<evidence type="ECO:0000256" key="4">
    <source>
        <dbReference type="ARBA" id="ARBA00023125"/>
    </source>
</evidence>
<reference evidence="7 8" key="1">
    <citation type="journal article" date="2010" name="Science">
        <title>Genomic comparison of the ants Camponotus floridanus and Harpegnathos saltator.</title>
        <authorList>
            <person name="Bonasio R."/>
            <person name="Zhang G."/>
            <person name="Ye C."/>
            <person name="Mutti N.S."/>
            <person name="Fang X."/>
            <person name="Qin N."/>
            <person name="Donahue G."/>
            <person name="Yang P."/>
            <person name="Li Q."/>
            <person name="Li C."/>
            <person name="Zhang P."/>
            <person name="Huang Z."/>
            <person name="Berger S.L."/>
            <person name="Reinberg D."/>
            <person name="Wang J."/>
            <person name="Liebig J."/>
        </authorList>
    </citation>
    <scope>NUCLEOTIDE SEQUENCE [LARGE SCALE GENOMIC DNA]</scope>
    <source>
        <strain evidence="8">C129</strain>
    </source>
</reference>
<proteinExistence type="predicted"/>
<feature type="domain" description="THAP-type" evidence="6">
    <location>
        <begin position="1"/>
        <end position="48"/>
    </location>
</feature>
<protein>
    <recommendedName>
        <fullName evidence="6">THAP-type domain-containing protein</fullName>
    </recommendedName>
</protein>
<dbReference type="GO" id="GO:0003677">
    <property type="term" value="F:DNA binding"/>
    <property type="evidence" value="ECO:0007669"/>
    <property type="project" value="UniProtKB-UniRule"/>
</dbReference>
<dbReference type="Proteomes" id="UP000000311">
    <property type="component" value="Unassembled WGS sequence"/>
</dbReference>
<evidence type="ECO:0000256" key="5">
    <source>
        <dbReference type="PROSITE-ProRule" id="PRU00309"/>
    </source>
</evidence>
<evidence type="ECO:0000259" key="6">
    <source>
        <dbReference type="PROSITE" id="PS50950"/>
    </source>
</evidence>
<evidence type="ECO:0000256" key="1">
    <source>
        <dbReference type="ARBA" id="ARBA00022723"/>
    </source>
</evidence>